<dbReference type="EMBL" id="BKAJ01000197">
    <property type="protein sequence ID" value="GEP61044.1"/>
    <property type="molecule type" value="Genomic_DNA"/>
</dbReference>
<feature type="region of interest" description="Disordered" evidence="1">
    <location>
        <begin position="105"/>
        <end position="127"/>
    </location>
</feature>
<accession>A0A512NQ14</accession>
<evidence type="ECO:0000313" key="2">
    <source>
        <dbReference type="EMBL" id="GEP61044.1"/>
    </source>
</evidence>
<dbReference type="AlphaFoldDB" id="A0A512NQ14"/>
<sequence>MTDVQMQAQQARYDEHMKLHGDRCVTWKMLMGMIEQTMAALAKPLIAHEEQLDALAKEVAELRAAQTKTLADSFRGTWIAGTVFARGSLVTHDGSLFLAMVDGSEKPGTSSEWKLVTKRGRDGKDAR</sequence>
<dbReference type="OrthoDB" id="7869742at2"/>
<gene>
    <name evidence="2" type="ORF">RSO01_82100</name>
</gene>
<dbReference type="Proteomes" id="UP000321058">
    <property type="component" value="Unassembled WGS sequence"/>
</dbReference>
<evidence type="ECO:0000256" key="1">
    <source>
        <dbReference type="SAM" id="MobiDB-lite"/>
    </source>
</evidence>
<proteinExistence type="predicted"/>
<reference evidence="2 3" key="1">
    <citation type="submission" date="2019-07" db="EMBL/GenBank/DDBJ databases">
        <title>Whole genome shotgun sequence of Reyranella soli NBRC 108950.</title>
        <authorList>
            <person name="Hosoyama A."/>
            <person name="Uohara A."/>
            <person name="Ohji S."/>
            <person name="Ichikawa N."/>
        </authorList>
    </citation>
    <scope>NUCLEOTIDE SEQUENCE [LARGE SCALE GENOMIC DNA]</scope>
    <source>
        <strain evidence="2 3">NBRC 108950</strain>
    </source>
</reference>
<organism evidence="2 3">
    <name type="scientific">Reyranella soli</name>
    <dbReference type="NCBI Taxonomy" id="1230389"/>
    <lineage>
        <taxon>Bacteria</taxon>
        <taxon>Pseudomonadati</taxon>
        <taxon>Pseudomonadota</taxon>
        <taxon>Alphaproteobacteria</taxon>
        <taxon>Hyphomicrobiales</taxon>
        <taxon>Reyranellaceae</taxon>
        <taxon>Reyranella</taxon>
    </lineage>
</organism>
<keyword evidence="3" id="KW-1185">Reference proteome</keyword>
<comment type="caution">
    <text evidence="2">The sequence shown here is derived from an EMBL/GenBank/DDBJ whole genome shotgun (WGS) entry which is preliminary data.</text>
</comment>
<dbReference type="RefSeq" id="WP_147156373.1">
    <property type="nucleotide sequence ID" value="NZ_BKAJ01000197.1"/>
</dbReference>
<evidence type="ECO:0000313" key="3">
    <source>
        <dbReference type="Proteomes" id="UP000321058"/>
    </source>
</evidence>
<name>A0A512NQ14_9HYPH</name>
<protein>
    <submittedName>
        <fullName evidence="2">Uncharacterized protein</fullName>
    </submittedName>
</protein>